<dbReference type="InterPro" id="IPR009079">
    <property type="entry name" value="4_helix_cytokine-like_core"/>
</dbReference>
<evidence type="ECO:0000313" key="15">
    <source>
        <dbReference type="Proteomes" id="UP000189705"/>
    </source>
</evidence>
<dbReference type="GO" id="GO:0005133">
    <property type="term" value="F:type II interferon receptor binding"/>
    <property type="evidence" value="ECO:0007669"/>
    <property type="project" value="InterPro"/>
</dbReference>
<dbReference type="FunFam" id="1.20.1250.10:FF:000007">
    <property type="entry name" value="Interferon gamma"/>
    <property type="match status" value="1"/>
</dbReference>
<dbReference type="PANTHER" id="PTHR11419">
    <property type="entry name" value="INTERFERON GAMMA"/>
    <property type="match status" value="1"/>
</dbReference>
<dbReference type="RefSeq" id="XP_006027031.1">
    <property type="nucleotide sequence ID" value="XM_006026969.1"/>
</dbReference>
<keyword evidence="5 12" id="KW-0202">Cytokine</keyword>
<keyword evidence="15" id="KW-1185">Reference proteome</keyword>
<evidence type="ECO:0000256" key="10">
    <source>
        <dbReference type="ARBA" id="ARBA00023180"/>
    </source>
</evidence>
<evidence type="ECO:0000313" key="17">
    <source>
        <dbReference type="RefSeq" id="XP_006027031.1"/>
    </source>
</evidence>
<dbReference type="RefSeq" id="XP_006027030.1">
    <property type="nucleotide sequence ID" value="XM_006026968.1"/>
</dbReference>
<evidence type="ECO:0000256" key="2">
    <source>
        <dbReference type="ARBA" id="ARBA00007566"/>
    </source>
</evidence>
<dbReference type="GO" id="GO:0005125">
    <property type="term" value="F:cytokine activity"/>
    <property type="evidence" value="ECO:0007669"/>
    <property type="project" value="UniProtKB-KW"/>
</dbReference>
<dbReference type="GO" id="GO:0002250">
    <property type="term" value="P:adaptive immune response"/>
    <property type="evidence" value="ECO:0007669"/>
    <property type="project" value="TreeGrafter"/>
</dbReference>
<evidence type="ECO:0000256" key="4">
    <source>
        <dbReference type="ARBA" id="ARBA00016945"/>
    </source>
</evidence>
<gene>
    <name evidence="17" type="primary">LOC102384045</name>
    <name evidence="16" type="synonym">LOC102383803</name>
</gene>
<dbReference type="GO" id="GO:0005615">
    <property type="term" value="C:extracellular space"/>
    <property type="evidence" value="ECO:0007669"/>
    <property type="project" value="UniProtKB-KW"/>
</dbReference>
<comment type="subcellular location">
    <subcellularLocation>
        <location evidence="1 12">Secreted</location>
    </subcellularLocation>
</comment>
<comment type="function">
    <text evidence="11 12">Produced by lymphocytes activated by specific antigens or mitogens. IFN-gamma, in addition to having antiviral activity, has important immunoregulatory functions. It is a potent activator of macrophages, it has antiproliferative effects on transformed cells and it can potentiate the antiviral and antitumor effects of the type I interferons.</text>
</comment>
<accession>A0A1U7RPI8</accession>
<keyword evidence="8 14" id="KW-0732">Signal</keyword>
<dbReference type="KEGG" id="asn:102383803"/>
<dbReference type="OrthoDB" id="9937106at2759"/>
<evidence type="ECO:0000256" key="9">
    <source>
        <dbReference type="ARBA" id="ARBA00023118"/>
    </source>
</evidence>
<organism evidence="15 17">
    <name type="scientific">Alligator sinensis</name>
    <name type="common">Chinese alligator</name>
    <dbReference type="NCBI Taxonomy" id="38654"/>
    <lineage>
        <taxon>Eukaryota</taxon>
        <taxon>Metazoa</taxon>
        <taxon>Chordata</taxon>
        <taxon>Craniata</taxon>
        <taxon>Vertebrata</taxon>
        <taxon>Euteleostomi</taxon>
        <taxon>Archelosauria</taxon>
        <taxon>Archosauria</taxon>
        <taxon>Crocodylia</taxon>
        <taxon>Alligatoridae</taxon>
        <taxon>Alligatorinae</taxon>
        <taxon>Alligator</taxon>
    </lineage>
</organism>
<feature type="chain" id="PRO_5010815537" description="Interferon gamma" evidence="14">
    <location>
        <begin position="24"/>
        <end position="165"/>
    </location>
</feature>
<dbReference type="GO" id="GO:0042116">
    <property type="term" value="P:macrophage activation"/>
    <property type="evidence" value="ECO:0007669"/>
    <property type="project" value="UniProtKB-ARBA"/>
</dbReference>
<name>A0A1U7RPI8_ALLSI</name>
<reference evidence="16 17" key="1">
    <citation type="submission" date="2025-04" db="UniProtKB">
        <authorList>
            <consortium name="RefSeq"/>
        </authorList>
    </citation>
    <scope>IDENTIFICATION</scope>
</reference>
<dbReference type="Proteomes" id="UP000189705">
    <property type="component" value="Unplaced"/>
</dbReference>
<dbReference type="PANTHER" id="PTHR11419:SF0">
    <property type="entry name" value="INTERFERON GAMMA"/>
    <property type="match status" value="1"/>
</dbReference>
<dbReference type="STRING" id="38654.A0A1U7RPI8"/>
<dbReference type="eggNOG" id="ENOG502SBGW">
    <property type="taxonomic scope" value="Eukaryota"/>
</dbReference>
<comment type="similarity">
    <text evidence="2 12">Belongs to the type II (or gamma) interferon family.</text>
</comment>
<evidence type="ECO:0000256" key="13">
    <source>
        <dbReference type="SAM" id="MobiDB-lite"/>
    </source>
</evidence>
<dbReference type="InterPro" id="IPR002069">
    <property type="entry name" value="Interferon_gamma"/>
</dbReference>
<protein>
    <recommendedName>
        <fullName evidence="4 12">Interferon gamma</fullName>
        <shortName evidence="12">IFN-gamma</shortName>
    </recommendedName>
</protein>
<keyword evidence="6 12" id="KW-0964">Secreted</keyword>
<dbReference type="Pfam" id="PF00714">
    <property type="entry name" value="IFN-gamma"/>
    <property type="match status" value="1"/>
</dbReference>
<evidence type="ECO:0000256" key="6">
    <source>
        <dbReference type="ARBA" id="ARBA00022525"/>
    </source>
</evidence>
<feature type="compositionally biased region" description="Basic residues" evidence="13">
    <location>
        <begin position="153"/>
        <end position="165"/>
    </location>
</feature>
<evidence type="ECO:0000313" key="16">
    <source>
        <dbReference type="RefSeq" id="XP_006027030.1"/>
    </source>
</evidence>
<keyword evidence="7 12" id="KW-0341">Growth regulation</keyword>
<evidence type="ECO:0000256" key="1">
    <source>
        <dbReference type="ARBA" id="ARBA00004613"/>
    </source>
</evidence>
<dbReference type="AlphaFoldDB" id="A0A1U7RPI8"/>
<feature type="signal peptide" evidence="14">
    <location>
        <begin position="1"/>
        <end position="23"/>
    </location>
</feature>
<evidence type="ECO:0000256" key="11">
    <source>
        <dbReference type="ARBA" id="ARBA00024758"/>
    </source>
</evidence>
<proteinExistence type="inferred from homology"/>
<evidence type="ECO:0000256" key="7">
    <source>
        <dbReference type="ARBA" id="ARBA00022604"/>
    </source>
</evidence>
<dbReference type="GO" id="GO:0006959">
    <property type="term" value="P:humoral immune response"/>
    <property type="evidence" value="ECO:0007669"/>
    <property type="project" value="TreeGrafter"/>
</dbReference>
<comment type="subunit">
    <text evidence="3 12">Homodimer.</text>
</comment>
<evidence type="ECO:0000256" key="14">
    <source>
        <dbReference type="SAM" id="SignalP"/>
    </source>
</evidence>
<dbReference type="PIRSF" id="PIRSF001936">
    <property type="entry name" value="IFN-gamma"/>
    <property type="match status" value="1"/>
</dbReference>
<dbReference type="GeneID" id="102383803"/>
<keyword evidence="10" id="KW-0325">Glycoprotein</keyword>
<dbReference type="GO" id="GO:0051607">
    <property type="term" value="P:defense response to virus"/>
    <property type="evidence" value="ECO:0007669"/>
    <property type="project" value="UniProtKB-KW"/>
</dbReference>
<dbReference type="Gene3D" id="1.20.1250.10">
    <property type="match status" value="1"/>
</dbReference>
<feature type="region of interest" description="Disordered" evidence="13">
    <location>
        <begin position="146"/>
        <end position="165"/>
    </location>
</feature>
<dbReference type="KEGG" id="asn:102384045"/>
<sequence>MSSQTYLFIFLSVHLSCLGCLDSTIIPFQVQSDIDKLKIDFNSSNSDVADGGPIFTEKLKSWTEVNERRILFSHIISLYLKMFENIDTSKAHVRNVHEYLLAKKSNLANDYKKINDIMELAKLPMSDLKIQRKAINELSPLLQKLDSPTARSERRRRQNSRGCKC</sequence>
<keyword evidence="9 12" id="KW-0051">Antiviral defense</keyword>
<evidence type="ECO:0000256" key="8">
    <source>
        <dbReference type="ARBA" id="ARBA00022729"/>
    </source>
</evidence>
<evidence type="ECO:0000256" key="5">
    <source>
        <dbReference type="ARBA" id="ARBA00022514"/>
    </source>
</evidence>
<evidence type="ECO:0000256" key="3">
    <source>
        <dbReference type="ARBA" id="ARBA00011738"/>
    </source>
</evidence>
<dbReference type="SUPFAM" id="SSF47266">
    <property type="entry name" value="4-helical cytokines"/>
    <property type="match status" value="1"/>
</dbReference>
<evidence type="ECO:0000256" key="12">
    <source>
        <dbReference type="PIRNR" id="PIRNR001936"/>
    </source>
</evidence>
<dbReference type="GeneID" id="102384045"/>